<comment type="subunit">
    <text evidence="6">Heterodimer of SAE1 and UBA2/SAE2. The heterodimer corresponds to the two domains that are encoded on a single polypeptide chain in ubiquitin-activating enzyme E1. Interacts with UBE2I.</text>
</comment>
<accession>A0AAN8IHY9</accession>
<dbReference type="InterPro" id="IPR000011">
    <property type="entry name" value="UBQ/SUMO-activ_enz_E1-like"/>
</dbReference>
<dbReference type="Pfam" id="PF00899">
    <property type="entry name" value="ThiF"/>
    <property type="match status" value="1"/>
</dbReference>
<feature type="non-terminal residue" evidence="10">
    <location>
        <position position="247"/>
    </location>
</feature>
<dbReference type="Gene3D" id="3.40.50.720">
    <property type="entry name" value="NAD(P)-binding Rossmann-like Domain"/>
    <property type="match status" value="1"/>
</dbReference>
<evidence type="ECO:0000256" key="6">
    <source>
        <dbReference type="ARBA" id="ARBA00026003"/>
    </source>
</evidence>
<evidence type="ECO:0000256" key="1">
    <source>
        <dbReference type="ARBA" id="ARBA00004123"/>
    </source>
</evidence>
<sequence>MSIGGHEPTLTCTEGHLSKAEAERFELFMLHSASGLLCGLSGVGAEIVKNLMLCGLRSLTLMDKELVSKDDIDSNFLLESGSIGQNRAKASYEKVQALNPMVRVELAEFDLKSMDLDFVSRFTLVVLCDQLYDDIVLWNERCRKLNVGFIACGVFGWMGYSFYDFNNHLFLSAVEKKQEAMGEEGAIGISYPNVLEAVDIDSEDNFEKKVLQYPCFNDAFNVDWSKKQLIRKSRRLIPSSYFPLKGM</sequence>
<name>A0AAN8IHY9_TRICO</name>
<dbReference type="SUPFAM" id="SSF69572">
    <property type="entry name" value="Activating enzymes of the ubiquitin-like proteins"/>
    <property type="match status" value="1"/>
</dbReference>
<comment type="caution">
    <text evidence="10">The sequence shown here is derived from an EMBL/GenBank/DDBJ whole genome shotgun (WGS) entry which is preliminary data.</text>
</comment>
<comment type="pathway">
    <text evidence="2">Protein modification; protein sumoylation.</text>
</comment>
<evidence type="ECO:0000256" key="4">
    <source>
        <dbReference type="ARBA" id="ARBA00022786"/>
    </source>
</evidence>
<evidence type="ECO:0000256" key="3">
    <source>
        <dbReference type="ARBA" id="ARBA00005673"/>
    </source>
</evidence>
<evidence type="ECO:0000256" key="2">
    <source>
        <dbReference type="ARBA" id="ARBA00004718"/>
    </source>
</evidence>
<evidence type="ECO:0000256" key="8">
    <source>
        <dbReference type="ARBA" id="ARBA00044354"/>
    </source>
</evidence>
<dbReference type="GO" id="GO:0019948">
    <property type="term" value="F:SUMO activating enzyme activity"/>
    <property type="evidence" value="ECO:0007669"/>
    <property type="project" value="TreeGrafter"/>
</dbReference>
<dbReference type="EMBL" id="WIXE01013007">
    <property type="protein sequence ID" value="KAK5975464.1"/>
    <property type="molecule type" value="Genomic_DNA"/>
</dbReference>
<proteinExistence type="inferred from homology"/>
<dbReference type="GO" id="GO:0031510">
    <property type="term" value="C:SUMO activating enzyme complex"/>
    <property type="evidence" value="ECO:0007669"/>
    <property type="project" value="TreeGrafter"/>
</dbReference>
<dbReference type="Proteomes" id="UP001331761">
    <property type="component" value="Unassembled WGS sequence"/>
</dbReference>
<dbReference type="GO" id="GO:0005737">
    <property type="term" value="C:cytoplasm"/>
    <property type="evidence" value="ECO:0007669"/>
    <property type="project" value="TreeGrafter"/>
</dbReference>
<dbReference type="PRINTS" id="PR01849">
    <property type="entry name" value="UBIQUITINACT"/>
</dbReference>
<organism evidence="10 11">
    <name type="scientific">Trichostrongylus colubriformis</name>
    <name type="common">Black scour worm</name>
    <dbReference type="NCBI Taxonomy" id="6319"/>
    <lineage>
        <taxon>Eukaryota</taxon>
        <taxon>Metazoa</taxon>
        <taxon>Ecdysozoa</taxon>
        <taxon>Nematoda</taxon>
        <taxon>Chromadorea</taxon>
        <taxon>Rhabditida</taxon>
        <taxon>Rhabditina</taxon>
        <taxon>Rhabditomorpha</taxon>
        <taxon>Strongyloidea</taxon>
        <taxon>Trichostrongylidae</taxon>
        <taxon>Trichostrongylus</taxon>
    </lineage>
</organism>
<keyword evidence="5" id="KW-0539">Nucleus</keyword>
<dbReference type="GO" id="GO:0016925">
    <property type="term" value="P:protein sumoylation"/>
    <property type="evidence" value="ECO:0007669"/>
    <property type="project" value="TreeGrafter"/>
</dbReference>
<feature type="domain" description="THIF-type NAD/FAD binding fold" evidence="9">
    <location>
        <begin position="30"/>
        <end position="162"/>
    </location>
</feature>
<evidence type="ECO:0000313" key="11">
    <source>
        <dbReference type="Proteomes" id="UP001331761"/>
    </source>
</evidence>
<evidence type="ECO:0000256" key="7">
    <source>
        <dbReference type="ARBA" id="ARBA00044187"/>
    </source>
</evidence>
<evidence type="ECO:0000313" key="10">
    <source>
        <dbReference type="EMBL" id="KAK5975464.1"/>
    </source>
</evidence>
<evidence type="ECO:0000256" key="5">
    <source>
        <dbReference type="ARBA" id="ARBA00023242"/>
    </source>
</evidence>
<evidence type="ECO:0000259" key="9">
    <source>
        <dbReference type="Pfam" id="PF00899"/>
    </source>
</evidence>
<dbReference type="PANTHER" id="PTHR10953">
    <property type="entry name" value="UBIQUITIN-ACTIVATING ENZYME E1"/>
    <property type="match status" value="1"/>
</dbReference>
<keyword evidence="11" id="KW-1185">Reference proteome</keyword>
<protein>
    <recommendedName>
        <fullName evidence="7">SUMO-activating enzyme subunit 1</fullName>
    </recommendedName>
    <alternativeName>
        <fullName evidence="8">Ubiquitin-like 1-activating enzyme E1A</fullName>
    </alternativeName>
</protein>
<dbReference type="AlphaFoldDB" id="A0AAN8IHY9"/>
<dbReference type="InterPro" id="IPR000594">
    <property type="entry name" value="ThiF_NAD_FAD-bd"/>
</dbReference>
<comment type="subcellular location">
    <subcellularLocation>
        <location evidence="1">Nucleus</location>
    </subcellularLocation>
</comment>
<dbReference type="PANTHER" id="PTHR10953:SF162">
    <property type="entry name" value="SUMO-ACTIVATING ENZYME SUBUNIT 1"/>
    <property type="match status" value="1"/>
</dbReference>
<dbReference type="InterPro" id="IPR035985">
    <property type="entry name" value="Ubiquitin-activating_enz"/>
</dbReference>
<keyword evidence="4" id="KW-0833">Ubl conjugation pathway</keyword>
<dbReference type="InterPro" id="IPR045886">
    <property type="entry name" value="ThiF/MoeB/HesA"/>
</dbReference>
<reference evidence="10 11" key="1">
    <citation type="submission" date="2019-10" db="EMBL/GenBank/DDBJ databases">
        <title>Assembly and Annotation for the nematode Trichostrongylus colubriformis.</title>
        <authorList>
            <person name="Martin J."/>
        </authorList>
    </citation>
    <scope>NUCLEOTIDE SEQUENCE [LARGE SCALE GENOMIC DNA]</scope>
    <source>
        <strain evidence="10">G859</strain>
        <tissue evidence="10">Whole worm</tissue>
    </source>
</reference>
<gene>
    <name evidence="10" type="ORF">GCK32_014894</name>
</gene>
<comment type="similarity">
    <text evidence="3">Belongs to the ubiquitin-activating E1 family.</text>
</comment>